<dbReference type="EMBL" id="CP064030">
    <property type="protein sequence ID" value="QRN54435.1"/>
    <property type="molecule type" value="Genomic_DNA"/>
</dbReference>
<dbReference type="InterPro" id="IPR051924">
    <property type="entry name" value="GST_Kappa/NadH"/>
</dbReference>
<reference evidence="3 4" key="1">
    <citation type="submission" date="2020-10" db="EMBL/GenBank/DDBJ databases">
        <title>Phylogeny of dyella-like bacteria.</title>
        <authorList>
            <person name="Fu J."/>
        </authorList>
    </citation>
    <scope>NUCLEOTIDE SEQUENCE [LARGE SCALE GENOMIC DNA]</scope>
    <source>
        <strain evidence="3 4">DHOB09</strain>
    </source>
</reference>
<dbReference type="SUPFAM" id="SSF52833">
    <property type="entry name" value="Thioredoxin-like"/>
    <property type="match status" value="1"/>
</dbReference>
<proteinExistence type="inferred from homology"/>
<dbReference type="InterPro" id="IPR014440">
    <property type="entry name" value="HCCAis_GSTk"/>
</dbReference>
<protein>
    <recommendedName>
        <fullName evidence="1">2-hydroxychromene-2-carboxylate isomerase</fullName>
        <ecNumber evidence="1">5.99.1.4</ecNumber>
    </recommendedName>
</protein>
<feature type="domain" description="DSBA-like thioredoxin" evidence="2">
    <location>
        <begin position="7"/>
        <end position="190"/>
    </location>
</feature>
<dbReference type="RefSeq" id="WP_188797404.1">
    <property type="nucleotide sequence ID" value="NZ_BMIZ01000001.1"/>
</dbReference>
<evidence type="ECO:0000313" key="3">
    <source>
        <dbReference type="EMBL" id="QRN54435.1"/>
    </source>
</evidence>
<keyword evidence="4" id="KW-1185">Reference proteome</keyword>
<comment type="catalytic activity">
    <reaction evidence="1">
        <text>2-hydroxychromene-2-carboxylate = (3E)-4-(2-hydroxyphenyl)-2-oxobut-3-enoate</text>
        <dbReference type="Rhea" id="RHEA:27401"/>
        <dbReference type="ChEBI" id="CHEBI:59350"/>
        <dbReference type="ChEBI" id="CHEBI:59353"/>
        <dbReference type="EC" id="5.99.1.4"/>
    </reaction>
</comment>
<sequence>MTASTPITFYFDPVSPYAWLAMEQVDRIIAAGGQLNCRPILFAALLNTYGTKGPAEIPVKRAYVFRDVMRQAQQLGLPFRGPPSHPFNPLAALRAMHTVEDGTQRLAMARSLLAAAWRDGIDIADPHRLHDVLANNGFDADAISAASGSPEVKQRLRDTTQQAIDTGVFGVPTFLLLGELFWGADRVDAVIWALKGGAIDETLYRDALARPAGAQR</sequence>
<dbReference type="CDD" id="cd03022">
    <property type="entry name" value="DsbA_HCCA_Iso"/>
    <property type="match status" value="1"/>
</dbReference>
<evidence type="ECO:0000259" key="2">
    <source>
        <dbReference type="Pfam" id="PF01323"/>
    </source>
</evidence>
<gene>
    <name evidence="3" type="ORF">ISN74_03395</name>
</gene>
<dbReference type="PANTHER" id="PTHR42943:SF2">
    <property type="entry name" value="GLUTATHIONE S-TRANSFERASE KAPPA 1"/>
    <property type="match status" value="1"/>
</dbReference>
<evidence type="ECO:0000256" key="1">
    <source>
        <dbReference type="PIRNR" id="PIRNR006386"/>
    </source>
</evidence>
<keyword evidence="1 3" id="KW-0413">Isomerase</keyword>
<dbReference type="InterPro" id="IPR001853">
    <property type="entry name" value="DSBA-like_thioredoxin_dom"/>
</dbReference>
<dbReference type="InterPro" id="IPR036249">
    <property type="entry name" value="Thioredoxin-like_sf"/>
</dbReference>
<organism evidence="3 4">
    <name type="scientific">Dyella caseinilytica</name>
    <dbReference type="NCBI Taxonomy" id="1849581"/>
    <lineage>
        <taxon>Bacteria</taxon>
        <taxon>Pseudomonadati</taxon>
        <taxon>Pseudomonadota</taxon>
        <taxon>Gammaproteobacteria</taxon>
        <taxon>Lysobacterales</taxon>
        <taxon>Rhodanobacteraceae</taxon>
        <taxon>Dyella</taxon>
    </lineage>
</organism>
<dbReference type="GO" id="GO:0016853">
    <property type="term" value="F:isomerase activity"/>
    <property type="evidence" value="ECO:0007669"/>
    <property type="project" value="UniProtKB-KW"/>
</dbReference>
<accession>A0ABX7GVV6</accession>
<name>A0ABX7GVV6_9GAMM</name>
<dbReference type="PANTHER" id="PTHR42943">
    <property type="entry name" value="GLUTATHIONE S-TRANSFERASE KAPPA"/>
    <property type="match status" value="1"/>
</dbReference>
<dbReference type="Proteomes" id="UP000663181">
    <property type="component" value="Chromosome"/>
</dbReference>
<comment type="similarity">
    <text evidence="1">Belongs to the GST superfamily. NadH family.</text>
</comment>
<dbReference type="EC" id="5.99.1.4" evidence="1"/>
<evidence type="ECO:0000313" key="4">
    <source>
        <dbReference type="Proteomes" id="UP000663181"/>
    </source>
</evidence>
<dbReference type="Pfam" id="PF01323">
    <property type="entry name" value="DSBA"/>
    <property type="match status" value="1"/>
</dbReference>
<dbReference type="Gene3D" id="3.40.30.10">
    <property type="entry name" value="Glutaredoxin"/>
    <property type="match status" value="1"/>
</dbReference>
<dbReference type="InterPro" id="IPR044087">
    <property type="entry name" value="NahD-like"/>
</dbReference>
<dbReference type="PIRSF" id="PIRSF006386">
    <property type="entry name" value="HCCAis_GSTk"/>
    <property type="match status" value="1"/>
</dbReference>